<dbReference type="GO" id="GO:0030178">
    <property type="term" value="P:negative regulation of Wnt signaling pathway"/>
    <property type="evidence" value="ECO:0007669"/>
    <property type="project" value="UniProtKB-UniRule"/>
</dbReference>
<keyword evidence="13" id="KW-1003">Cell membrane</keyword>
<sequence>MTSWVTSKQVEQGLTARLMYNELVGGWERKRPIWIMLMINALTKPDIRSRGLPVLDVYLARQAELMGKRTGAIEKVEEQCRPFNGLNMSQVLFALNHTLTLQEKIRRGKMRLPYSTDDLINTYNCGDLNSLIFGKGTSQIPHLKNSDVENNETGHKLSGVEITTADTAMASEIDEYLKEELIFRRNERMATRVVDLIRRNEDESFFFAFGAGHFLGNGSVIDYVTKAGFEIERVDGEFDPRSDTQSGLTSLKGSWGRGKNKRKHREKQSRFDIPL</sequence>
<dbReference type="InterPro" id="IPR002816">
    <property type="entry name" value="TraB/PrgY/GumN_fam"/>
</dbReference>
<evidence type="ECO:0000256" key="9">
    <source>
        <dbReference type="ARBA" id="ARBA00022989"/>
    </source>
</evidence>
<comment type="function">
    <text evidence="13">Metalloprotease that acts as a negative regulator of the Wnt signaling pathway by mediating the cleavage of the N-terminal residues of a subset of Wnt proteins. Following cleavage, Wnt proteins become oxidized and form large disulfide-bond oligomers, leading to their inactivation.</text>
</comment>
<dbReference type="Ensembl" id="ENSCSAVT00000000513.1">
    <property type="protein sequence ID" value="ENSCSAVP00000000508.1"/>
    <property type="gene ID" value="ENSCSAVG00000000290.1"/>
</dbReference>
<dbReference type="GO" id="GO:0005886">
    <property type="term" value="C:plasma membrane"/>
    <property type="evidence" value="ECO:0007669"/>
    <property type="project" value="UniProtKB-SubCell"/>
</dbReference>
<dbReference type="EC" id="3.4.-.-" evidence="13"/>
<keyword evidence="4 13" id="KW-0645">Protease</keyword>
<keyword evidence="13" id="KW-0879">Wnt signaling pathway</keyword>
<dbReference type="Pfam" id="PF01963">
    <property type="entry name" value="TraB_PrgY_gumN"/>
    <property type="match status" value="1"/>
</dbReference>
<evidence type="ECO:0000313" key="16">
    <source>
        <dbReference type="Proteomes" id="UP000007875"/>
    </source>
</evidence>
<evidence type="ECO:0000256" key="10">
    <source>
        <dbReference type="ARBA" id="ARBA00023049"/>
    </source>
</evidence>
<keyword evidence="10 13" id="KW-0482">Metalloprotease</keyword>
<dbReference type="GeneTree" id="ENSGT00940000165000"/>
<evidence type="ECO:0000256" key="4">
    <source>
        <dbReference type="ARBA" id="ARBA00022670"/>
    </source>
</evidence>
<keyword evidence="9" id="KW-1133">Transmembrane helix</keyword>
<dbReference type="PANTHER" id="PTHR31120:SF6">
    <property type="entry name" value="METALLOPROTEASE TIKI HOMOLOG"/>
    <property type="match status" value="1"/>
</dbReference>
<evidence type="ECO:0000256" key="13">
    <source>
        <dbReference type="RuleBase" id="RU369069"/>
    </source>
</evidence>
<reference evidence="16" key="1">
    <citation type="submission" date="2003-08" db="EMBL/GenBank/DDBJ databases">
        <authorList>
            <person name="Birren B."/>
            <person name="Nusbaum C."/>
            <person name="Abebe A."/>
            <person name="Abouelleil A."/>
            <person name="Adekoya E."/>
            <person name="Ait-zahra M."/>
            <person name="Allen N."/>
            <person name="Allen T."/>
            <person name="An P."/>
            <person name="Anderson M."/>
            <person name="Anderson S."/>
            <person name="Arachchi H."/>
            <person name="Armbruster J."/>
            <person name="Bachantsang P."/>
            <person name="Baldwin J."/>
            <person name="Barry A."/>
            <person name="Bayul T."/>
            <person name="Blitshsteyn B."/>
            <person name="Bloom T."/>
            <person name="Blye J."/>
            <person name="Boguslavskiy L."/>
            <person name="Borowsky M."/>
            <person name="Boukhgalter B."/>
            <person name="Brunache A."/>
            <person name="Butler J."/>
            <person name="Calixte N."/>
            <person name="Calvo S."/>
            <person name="Camarata J."/>
            <person name="Campo K."/>
            <person name="Chang J."/>
            <person name="Cheshatsang Y."/>
            <person name="Citroen M."/>
            <person name="Collymore A."/>
            <person name="Considine T."/>
            <person name="Cook A."/>
            <person name="Cooke P."/>
            <person name="Corum B."/>
            <person name="Cuomo C."/>
            <person name="David R."/>
            <person name="Dawoe T."/>
            <person name="Degray S."/>
            <person name="Dodge S."/>
            <person name="Dooley K."/>
            <person name="Dorje P."/>
            <person name="Dorjee K."/>
            <person name="Dorris L."/>
            <person name="Duffey N."/>
            <person name="Dupes A."/>
            <person name="Elkins T."/>
            <person name="Engels R."/>
            <person name="Erickson J."/>
            <person name="Farina A."/>
            <person name="Faro S."/>
            <person name="Ferreira P."/>
            <person name="Fischer H."/>
            <person name="Fitzgerald M."/>
            <person name="Foley K."/>
            <person name="Gage D."/>
            <person name="Galagan J."/>
            <person name="Gearin G."/>
            <person name="Gnerre S."/>
            <person name="Gnirke A."/>
            <person name="Goyette A."/>
            <person name="Graham J."/>
            <person name="Grandbois E."/>
            <person name="Gyaltsen K."/>
            <person name="Hafez N."/>
            <person name="Hagopian D."/>
            <person name="Hagos B."/>
            <person name="Hall J."/>
            <person name="Hatcher B."/>
            <person name="Heller A."/>
            <person name="Higgins H."/>
            <person name="Honan T."/>
            <person name="Horn A."/>
            <person name="Houde N."/>
            <person name="Hughes L."/>
            <person name="Hulme W."/>
            <person name="Husby E."/>
            <person name="Iliev I."/>
            <person name="Jaffe D."/>
            <person name="Jones C."/>
            <person name="Kamal M."/>
            <person name="Kamat A."/>
            <person name="Kamvysselis M."/>
            <person name="Karlsson E."/>
            <person name="Kells C."/>
            <person name="Kieu A."/>
            <person name="Kisner P."/>
            <person name="Kodira C."/>
            <person name="Kulbokas E."/>
            <person name="Labutti K."/>
            <person name="Lama D."/>
            <person name="Landers T."/>
            <person name="Leger J."/>
            <person name="Levine S."/>
            <person name="Lewis D."/>
            <person name="Lewis T."/>
            <person name="Lindblad-toh K."/>
            <person name="Liu X."/>
            <person name="Lokyitsang T."/>
            <person name="Lokyitsang Y."/>
            <person name="Lucien O."/>
            <person name="Lui A."/>
            <person name="Ma L.J."/>
            <person name="Mabbitt R."/>
            <person name="Macdonald J."/>
            <person name="Maclean C."/>
            <person name="Major J."/>
            <person name="Manning J."/>
            <person name="Marabella R."/>
            <person name="Maru K."/>
            <person name="Matthews C."/>
            <person name="Mauceli E."/>
            <person name="Mccarthy M."/>
            <person name="Mcdonough S."/>
            <person name="Mcghee T."/>
            <person name="Meldrim J."/>
            <person name="Meneus L."/>
            <person name="Mesirov J."/>
            <person name="Mihalev A."/>
            <person name="Mihova T."/>
            <person name="Mikkelsen T."/>
            <person name="Mlenga V."/>
            <person name="Moru K."/>
            <person name="Mozes J."/>
            <person name="Mulrain L."/>
            <person name="Munson G."/>
            <person name="Naylor J."/>
            <person name="Newes C."/>
            <person name="Nguyen C."/>
            <person name="Nguyen N."/>
            <person name="Nguyen T."/>
            <person name="Nicol R."/>
            <person name="Nielsen C."/>
            <person name="Nizzari M."/>
            <person name="Norbu C."/>
            <person name="Norbu N."/>
            <person name="O'donnell P."/>
            <person name="Okoawo O."/>
            <person name="O'leary S."/>
            <person name="Omotosho B."/>
            <person name="O'neill K."/>
            <person name="Osman S."/>
            <person name="Parker S."/>
            <person name="Perrin D."/>
            <person name="Phunkhang P."/>
            <person name="Piqani B."/>
            <person name="Purcell S."/>
            <person name="Rachupka T."/>
            <person name="Ramasamy U."/>
            <person name="Rameau R."/>
            <person name="Ray V."/>
            <person name="Raymond C."/>
            <person name="Retta R."/>
            <person name="Richardson S."/>
            <person name="Rise C."/>
            <person name="Rodriguez J."/>
            <person name="Rogers J."/>
            <person name="Rogov P."/>
            <person name="Rutman M."/>
            <person name="Schupbach R."/>
            <person name="Seaman C."/>
            <person name="Settipalli S."/>
            <person name="Sharpe T."/>
            <person name="Sheridan J."/>
            <person name="Sherpa N."/>
            <person name="Shi J."/>
            <person name="Smirnov S."/>
            <person name="Smith C."/>
            <person name="Sougnez C."/>
            <person name="Spencer B."/>
            <person name="Stalker J."/>
            <person name="Stange-thomann N."/>
            <person name="Stavropoulos S."/>
            <person name="Stetson K."/>
            <person name="Stone C."/>
            <person name="Stone S."/>
            <person name="Stubbs M."/>
            <person name="Talamas J."/>
            <person name="Tchuinga P."/>
            <person name="Tenzing P."/>
            <person name="Tesfaye S."/>
            <person name="Theodore J."/>
            <person name="Thoulutsang Y."/>
            <person name="Topham K."/>
            <person name="Towey S."/>
            <person name="Tsamla T."/>
            <person name="Tsomo N."/>
            <person name="Vallee D."/>
            <person name="Vassiliev H."/>
            <person name="Venkataraman V."/>
            <person name="Vinson J."/>
            <person name="Vo A."/>
            <person name="Wade C."/>
            <person name="Wang S."/>
            <person name="Wangchuk T."/>
            <person name="Wangdi T."/>
            <person name="Whittaker C."/>
            <person name="Wilkinson J."/>
            <person name="Wu Y."/>
            <person name="Wyman D."/>
            <person name="Yadav S."/>
            <person name="Yang S."/>
            <person name="Yang X."/>
            <person name="Yeager S."/>
            <person name="Yee E."/>
            <person name="Young G."/>
            <person name="Zainoun J."/>
            <person name="Zembeck L."/>
            <person name="Zimmer A."/>
            <person name="Zody M."/>
            <person name="Lander E."/>
        </authorList>
    </citation>
    <scope>NUCLEOTIDE SEQUENCE [LARGE SCALE GENOMIC DNA]</scope>
</reference>
<evidence type="ECO:0000256" key="1">
    <source>
        <dbReference type="ARBA" id="ARBA00001941"/>
    </source>
</evidence>
<evidence type="ECO:0000256" key="5">
    <source>
        <dbReference type="ARBA" id="ARBA00022692"/>
    </source>
</evidence>
<accession>H2Y5B0</accession>
<evidence type="ECO:0000256" key="3">
    <source>
        <dbReference type="ARBA" id="ARBA00008261"/>
    </source>
</evidence>
<keyword evidence="6 13" id="KW-0479">Metal-binding</keyword>
<dbReference type="eggNOG" id="ENOG502QPR1">
    <property type="taxonomic scope" value="Eukaryota"/>
</dbReference>
<protein>
    <recommendedName>
        <fullName evidence="13">Metalloprotease TIKI</fullName>
        <ecNumber evidence="13">3.4.-.-</ecNumber>
    </recommendedName>
    <alternativeName>
        <fullName evidence="13">TRAB domain-containing protein 2</fullName>
    </alternativeName>
</protein>
<evidence type="ECO:0000256" key="12">
    <source>
        <dbReference type="ARBA" id="ARBA00023180"/>
    </source>
</evidence>
<name>H2Y5B0_CIOSA</name>
<feature type="compositionally biased region" description="Polar residues" evidence="14">
    <location>
        <begin position="243"/>
        <end position="252"/>
    </location>
</feature>
<comment type="cofactor">
    <cofactor evidence="13">
        <name>Mn(2+)</name>
        <dbReference type="ChEBI" id="CHEBI:29035"/>
    </cofactor>
    <cofactor evidence="13">
        <name>Co(2+)</name>
        <dbReference type="ChEBI" id="CHEBI:48828"/>
    </cofactor>
    <text evidence="13">Divalent metal cations. Mn(2+) or Co(2+).</text>
</comment>
<dbReference type="AlphaFoldDB" id="H2Y5B0"/>
<keyword evidence="8 13" id="KW-0378">Hydrolase</keyword>
<evidence type="ECO:0000256" key="7">
    <source>
        <dbReference type="ARBA" id="ARBA00022729"/>
    </source>
</evidence>
<dbReference type="HOGENOM" id="CLU_078813_0_0_1"/>
<dbReference type="InterPro" id="IPR040230">
    <property type="entry name" value="TIKI1/2-like"/>
</dbReference>
<keyword evidence="11" id="KW-0472">Membrane</keyword>
<evidence type="ECO:0000256" key="8">
    <source>
        <dbReference type="ARBA" id="ARBA00022801"/>
    </source>
</evidence>
<dbReference type="GO" id="GO:0004222">
    <property type="term" value="F:metalloendopeptidase activity"/>
    <property type="evidence" value="ECO:0007669"/>
    <property type="project" value="UniProtKB-UniRule"/>
</dbReference>
<evidence type="ECO:0000313" key="15">
    <source>
        <dbReference type="Ensembl" id="ENSCSAVP00000000508.1"/>
    </source>
</evidence>
<comment type="similarity">
    <text evidence="3 13">Belongs to the TIKI family.</text>
</comment>
<organism evidence="15 16">
    <name type="scientific">Ciona savignyi</name>
    <name type="common">Pacific transparent sea squirt</name>
    <dbReference type="NCBI Taxonomy" id="51511"/>
    <lineage>
        <taxon>Eukaryota</taxon>
        <taxon>Metazoa</taxon>
        <taxon>Chordata</taxon>
        <taxon>Tunicata</taxon>
        <taxon>Ascidiacea</taxon>
        <taxon>Phlebobranchia</taxon>
        <taxon>Cionidae</taxon>
        <taxon>Ciona</taxon>
    </lineage>
</organism>
<evidence type="ECO:0000256" key="2">
    <source>
        <dbReference type="ARBA" id="ARBA00004479"/>
    </source>
</evidence>
<evidence type="ECO:0000256" key="6">
    <source>
        <dbReference type="ARBA" id="ARBA00022723"/>
    </source>
</evidence>
<dbReference type="Proteomes" id="UP000007875">
    <property type="component" value="Unassembled WGS sequence"/>
</dbReference>
<dbReference type="CDD" id="cd14789">
    <property type="entry name" value="Tiki"/>
    <property type="match status" value="1"/>
</dbReference>
<keyword evidence="7 13" id="KW-0732">Signal</keyword>
<dbReference type="InParanoid" id="H2Y5B0"/>
<keyword evidence="5" id="KW-0812">Transmembrane</keyword>
<dbReference type="GO" id="GO:0006508">
    <property type="term" value="P:proteolysis"/>
    <property type="evidence" value="ECO:0007669"/>
    <property type="project" value="UniProtKB-KW"/>
</dbReference>
<reference evidence="15" key="2">
    <citation type="submission" date="2025-08" db="UniProtKB">
        <authorList>
            <consortium name="Ensembl"/>
        </authorList>
    </citation>
    <scope>IDENTIFICATION</scope>
</reference>
<feature type="compositionally biased region" description="Basic residues" evidence="14">
    <location>
        <begin position="258"/>
        <end position="267"/>
    </location>
</feature>
<feature type="region of interest" description="Disordered" evidence="14">
    <location>
        <begin position="238"/>
        <end position="275"/>
    </location>
</feature>
<proteinExistence type="inferred from homology"/>
<comment type="cofactor">
    <cofactor evidence="1">
        <name>Co(2+)</name>
        <dbReference type="ChEBI" id="CHEBI:48828"/>
    </cofactor>
</comment>
<evidence type="ECO:0000256" key="11">
    <source>
        <dbReference type="ARBA" id="ARBA00023136"/>
    </source>
</evidence>
<dbReference type="PANTHER" id="PTHR31120">
    <property type="entry name" value="METALLOPROTEASE TIKI"/>
    <property type="match status" value="1"/>
</dbReference>
<dbReference type="GO" id="GO:0016055">
    <property type="term" value="P:Wnt signaling pathway"/>
    <property type="evidence" value="ECO:0007669"/>
    <property type="project" value="UniProtKB-KW"/>
</dbReference>
<dbReference type="OMA" id="MCENDFE"/>
<reference evidence="15" key="3">
    <citation type="submission" date="2025-09" db="UniProtKB">
        <authorList>
            <consortium name="Ensembl"/>
        </authorList>
    </citation>
    <scope>IDENTIFICATION</scope>
</reference>
<keyword evidence="12" id="KW-0325">Glycoprotein</keyword>
<evidence type="ECO:0000256" key="14">
    <source>
        <dbReference type="SAM" id="MobiDB-lite"/>
    </source>
</evidence>
<keyword evidence="16" id="KW-1185">Reference proteome</keyword>
<comment type="subcellular location">
    <subcellularLocation>
        <location evidence="13">Cell membrane</location>
        <topology evidence="13">Single-pass type I membrane protein</topology>
    </subcellularLocation>
    <subcellularLocation>
        <location evidence="2">Membrane</location>
        <topology evidence="2">Single-pass type I membrane protein</topology>
    </subcellularLocation>
</comment>
<dbReference type="GO" id="GO:0046872">
    <property type="term" value="F:metal ion binding"/>
    <property type="evidence" value="ECO:0007669"/>
    <property type="project" value="UniProtKB-UniRule"/>
</dbReference>